<dbReference type="SUPFAM" id="SSF53335">
    <property type="entry name" value="S-adenosyl-L-methionine-dependent methyltransferases"/>
    <property type="match status" value="1"/>
</dbReference>
<sequence length="363" mass="41198">MVETNQVHRDLFALKRAYAALRPPAQIKFPSYLRFSTIHEFLLRSILLDPHLQRHPPSRQYQTVFWKWAIARLESFDELKQNEDLEIDSHIFDHYTSLIIPLNPVVSDPHTGPHPPSQSFLTHYWRTNHGEVGRCEAKSDGIDTSQYRLVTVMESRTTIERGTTGLRTWLASFVLAHYLTLNPDLVIGKCVLELGSGTGFLGIVIAAIQGSSPGTLWLTDVKESVLNRCHENVQLQCNLSSSKTNIQYVPLDWFDAIDSSRRTRVEELFENSIQPDIILGADLVFDCSLIAPLVATLELLLEPSSHRIAIIALTVRNEDTLAKFYKSASNKLRVEELECDWHSAPSFEIWEDGTDVNKGVKIH</sequence>
<dbReference type="GO" id="GO:0005737">
    <property type="term" value="C:cytoplasm"/>
    <property type="evidence" value="ECO:0007669"/>
    <property type="project" value="TreeGrafter"/>
</dbReference>
<reference evidence="1" key="1">
    <citation type="submission" date="2020-11" db="EMBL/GenBank/DDBJ databases">
        <authorList>
            <consortium name="DOE Joint Genome Institute"/>
            <person name="Ahrendt S."/>
            <person name="Riley R."/>
            <person name="Andreopoulos W."/>
            <person name="Labutti K."/>
            <person name="Pangilinan J."/>
            <person name="Ruiz-Duenas F.J."/>
            <person name="Barrasa J.M."/>
            <person name="Sanchez-Garcia M."/>
            <person name="Camarero S."/>
            <person name="Miyauchi S."/>
            <person name="Serrano A."/>
            <person name="Linde D."/>
            <person name="Babiker R."/>
            <person name="Drula E."/>
            <person name="Ayuso-Fernandez I."/>
            <person name="Pacheco R."/>
            <person name="Padilla G."/>
            <person name="Ferreira P."/>
            <person name="Barriuso J."/>
            <person name="Kellner H."/>
            <person name="Castanera R."/>
            <person name="Alfaro M."/>
            <person name="Ramirez L."/>
            <person name="Pisabarro A.G."/>
            <person name="Kuo A."/>
            <person name="Tritt A."/>
            <person name="Lipzen A."/>
            <person name="He G."/>
            <person name="Yan M."/>
            <person name="Ng V."/>
            <person name="Cullen D."/>
            <person name="Martin F."/>
            <person name="Rosso M.-N."/>
            <person name="Henrissat B."/>
            <person name="Hibbett D."/>
            <person name="Martinez A.T."/>
            <person name="Grigoriev I.V."/>
        </authorList>
    </citation>
    <scope>NUCLEOTIDE SEQUENCE</scope>
    <source>
        <strain evidence="1">ATCC 90797</strain>
    </source>
</reference>
<dbReference type="PANTHER" id="PTHR14614">
    <property type="entry name" value="HEPATOCELLULAR CARCINOMA-ASSOCIATED ANTIGEN"/>
    <property type="match status" value="1"/>
</dbReference>
<dbReference type="GO" id="GO:0008757">
    <property type="term" value="F:S-adenosylmethionine-dependent methyltransferase activity"/>
    <property type="evidence" value="ECO:0007669"/>
    <property type="project" value="UniProtKB-ARBA"/>
</dbReference>
<dbReference type="InterPro" id="IPR029063">
    <property type="entry name" value="SAM-dependent_MTases_sf"/>
</dbReference>
<evidence type="ECO:0000313" key="2">
    <source>
        <dbReference type="Proteomes" id="UP000807025"/>
    </source>
</evidence>
<evidence type="ECO:0000313" key="1">
    <source>
        <dbReference type="EMBL" id="KAF9502186.1"/>
    </source>
</evidence>
<dbReference type="AlphaFoldDB" id="A0A9P6ACI3"/>
<dbReference type="Gene3D" id="3.40.50.150">
    <property type="entry name" value="Vaccinia Virus protein VP39"/>
    <property type="match status" value="1"/>
</dbReference>
<dbReference type="OrthoDB" id="194386at2759"/>
<feature type="non-terminal residue" evidence="1">
    <location>
        <position position="363"/>
    </location>
</feature>
<keyword evidence="2" id="KW-1185">Reference proteome</keyword>
<dbReference type="PANTHER" id="PTHR14614:SF130">
    <property type="entry name" value="PROTEIN-LYSINE N-METHYLTRANSFERASE EEF2KMT"/>
    <property type="match status" value="1"/>
</dbReference>
<proteinExistence type="predicted"/>
<comment type="caution">
    <text evidence="1">The sequence shown here is derived from an EMBL/GenBank/DDBJ whole genome shotgun (WGS) entry which is preliminary data.</text>
</comment>
<dbReference type="EMBL" id="MU154521">
    <property type="protein sequence ID" value="KAF9502186.1"/>
    <property type="molecule type" value="Genomic_DNA"/>
</dbReference>
<gene>
    <name evidence="1" type="ORF">BDN71DRAFT_1459460</name>
</gene>
<name>A0A9P6ACI3_PLEER</name>
<dbReference type="InterPro" id="IPR019410">
    <property type="entry name" value="Methyltransf_16"/>
</dbReference>
<dbReference type="Pfam" id="PF10294">
    <property type="entry name" value="Methyltransf_16"/>
    <property type="match status" value="1"/>
</dbReference>
<organism evidence="1 2">
    <name type="scientific">Pleurotus eryngii</name>
    <name type="common">Boletus of the steppes</name>
    <dbReference type="NCBI Taxonomy" id="5323"/>
    <lineage>
        <taxon>Eukaryota</taxon>
        <taxon>Fungi</taxon>
        <taxon>Dikarya</taxon>
        <taxon>Basidiomycota</taxon>
        <taxon>Agaricomycotina</taxon>
        <taxon>Agaricomycetes</taxon>
        <taxon>Agaricomycetidae</taxon>
        <taxon>Agaricales</taxon>
        <taxon>Pleurotineae</taxon>
        <taxon>Pleurotaceae</taxon>
        <taxon>Pleurotus</taxon>
    </lineage>
</organism>
<accession>A0A9P6ACI3</accession>
<dbReference type="Proteomes" id="UP000807025">
    <property type="component" value="Unassembled WGS sequence"/>
</dbReference>
<protein>
    <submittedName>
        <fullName evidence="1">Uncharacterized protein</fullName>
    </submittedName>
</protein>